<gene>
    <name evidence="4" type="ORF">Q7C36_002827</name>
</gene>
<dbReference type="InterPro" id="IPR007110">
    <property type="entry name" value="Ig-like_dom"/>
</dbReference>
<organism evidence="4 5">
    <name type="scientific">Tachysurus vachellii</name>
    <name type="common">Darkbarbel catfish</name>
    <name type="synonym">Pelteobagrus vachellii</name>
    <dbReference type="NCBI Taxonomy" id="175792"/>
    <lineage>
        <taxon>Eukaryota</taxon>
        <taxon>Metazoa</taxon>
        <taxon>Chordata</taxon>
        <taxon>Craniata</taxon>
        <taxon>Vertebrata</taxon>
        <taxon>Euteleostomi</taxon>
        <taxon>Actinopterygii</taxon>
        <taxon>Neopterygii</taxon>
        <taxon>Teleostei</taxon>
        <taxon>Ostariophysi</taxon>
        <taxon>Siluriformes</taxon>
        <taxon>Bagridae</taxon>
        <taxon>Tachysurus</taxon>
    </lineage>
</organism>
<dbReference type="EMBL" id="JAVHJS010000002">
    <property type="protein sequence ID" value="KAK2866771.1"/>
    <property type="molecule type" value="Genomic_DNA"/>
</dbReference>
<dbReference type="PANTHER" id="PTHR37996:SF1">
    <property type="entry name" value="B- AND T-LYMPHOCYTE ATTENUATOR"/>
    <property type="match status" value="1"/>
</dbReference>
<evidence type="ECO:0000313" key="5">
    <source>
        <dbReference type="Proteomes" id="UP001187315"/>
    </source>
</evidence>
<evidence type="ECO:0000256" key="1">
    <source>
        <dbReference type="SAM" id="MobiDB-lite"/>
    </source>
</evidence>
<keyword evidence="2" id="KW-0472">Membrane</keyword>
<dbReference type="GO" id="GO:0002768">
    <property type="term" value="P:immune response-regulating cell surface receptor signaling pathway"/>
    <property type="evidence" value="ECO:0007669"/>
    <property type="project" value="InterPro"/>
</dbReference>
<accession>A0AA88NV42</accession>
<keyword evidence="2" id="KW-1133">Transmembrane helix</keyword>
<evidence type="ECO:0000259" key="3">
    <source>
        <dbReference type="PROSITE" id="PS50835"/>
    </source>
</evidence>
<dbReference type="Gene3D" id="2.60.40.10">
    <property type="entry name" value="Immunoglobulins"/>
    <property type="match status" value="1"/>
</dbReference>
<proteinExistence type="predicted"/>
<feature type="domain" description="Ig-like" evidence="3">
    <location>
        <begin position="342"/>
        <end position="445"/>
    </location>
</feature>
<reference evidence="4" key="1">
    <citation type="submission" date="2023-08" db="EMBL/GenBank/DDBJ databases">
        <title>Pelteobagrus vachellii genome.</title>
        <authorList>
            <person name="Liu H."/>
        </authorList>
    </citation>
    <scope>NUCLEOTIDE SEQUENCE</scope>
    <source>
        <strain evidence="4">PRFRI_2022a</strain>
        <tissue evidence="4">Muscle</tissue>
    </source>
</reference>
<keyword evidence="5" id="KW-1185">Reference proteome</keyword>
<feature type="compositionally biased region" description="Low complexity" evidence="1">
    <location>
        <begin position="46"/>
        <end position="65"/>
    </location>
</feature>
<evidence type="ECO:0000313" key="4">
    <source>
        <dbReference type="EMBL" id="KAK2866771.1"/>
    </source>
</evidence>
<feature type="region of interest" description="Disordered" evidence="1">
    <location>
        <begin position="111"/>
        <end position="146"/>
    </location>
</feature>
<feature type="compositionally biased region" description="Polar residues" evidence="1">
    <location>
        <begin position="123"/>
        <end position="138"/>
    </location>
</feature>
<dbReference type="PROSITE" id="PS50835">
    <property type="entry name" value="IG_LIKE"/>
    <property type="match status" value="1"/>
</dbReference>
<dbReference type="InterPro" id="IPR003599">
    <property type="entry name" value="Ig_sub"/>
</dbReference>
<comment type="caution">
    <text evidence="4">The sequence shown here is derived from an EMBL/GenBank/DDBJ whole genome shotgun (WGS) entry which is preliminary data.</text>
</comment>
<dbReference type="InterPro" id="IPR013783">
    <property type="entry name" value="Ig-like_fold"/>
</dbReference>
<dbReference type="InterPro" id="IPR039257">
    <property type="entry name" value="BTLA"/>
</dbReference>
<feature type="transmembrane region" description="Helical" evidence="2">
    <location>
        <begin position="483"/>
        <end position="503"/>
    </location>
</feature>
<dbReference type="SUPFAM" id="SSF48726">
    <property type="entry name" value="Immunoglobulin"/>
    <property type="match status" value="1"/>
</dbReference>
<dbReference type="GO" id="GO:0038023">
    <property type="term" value="F:signaling receptor activity"/>
    <property type="evidence" value="ECO:0007669"/>
    <property type="project" value="InterPro"/>
</dbReference>
<feature type="region of interest" description="Disordered" evidence="1">
    <location>
        <begin position="46"/>
        <end position="66"/>
    </location>
</feature>
<keyword evidence="2" id="KW-0812">Transmembrane</keyword>
<dbReference type="AlphaFoldDB" id="A0AA88NV42"/>
<dbReference type="PANTHER" id="PTHR37996">
    <property type="entry name" value="B- AND T-LYMPHOCYTE ATTENUATOR"/>
    <property type="match status" value="1"/>
</dbReference>
<sequence length="532" mass="58148">MITTHSGHFLHPDSLQPLTSASLSHIELDATKSPLALLAQTCSQIGQSDPISSSDSSNSSKDSGGLTIGNIRVYSKSAEKKDSVPSLDDRCVLRTRSATCRPLAVCSPNIQDEDEKNIRDNNKSSGETSETIRNGNSEINDKHESKTSWTETSSVVCSTSSSLGLGIPPFSTLPLPPFPTSCVSFPQPLLPALNNKQGTSIISTVPCGDPYCLGYHCAASLKSTFPLLYPSHTIPSSSTSAIKIFPHGFMHPHELQSSFFNSVSTDSSEPSYSPSVGPWCSSSYRAFSRRPSCSRRGNGSSRLSCVLPQSLGDTGVTLSFRTEDQGTSKDICVQESNLDCFPSVMVLRNTVRSARVTDLLMINCTVVSEPNCWNNIAVSWCRIDINNKCRSLTHSTHTSTEWRNINESKRVLFLIFWEISLQDSGLYRCEIRSPAPSVSHAINVTVTDIHIDYNAVSTETITEGSPVTPVTDITNTHLSSEKWLYVIYFSVFVVALILAVPLMSRGLKKFLEDEDTMTTVIYEEADKSSVQD</sequence>
<dbReference type="InterPro" id="IPR036179">
    <property type="entry name" value="Ig-like_dom_sf"/>
</dbReference>
<dbReference type="Proteomes" id="UP001187315">
    <property type="component" value="Unassembled WGS sequence"/>
</dbReference>
<dbReference type="GO" id="GO:0005886">
    <property type="term" value="C:plasma membrane"/>
    <property type="evidence" value="ECO:0007669"/>
    <property type="project" value="InterPro"/>
</dbReference>
<dbReference type="SMART" id="SM00409">
    <property type="entry name" value="IG"/>
    <property type="match status" value="1"/>
</dbReference>
<name>A0AA88NV42_TACVA</name>
<protein>
    <recommendedName>
        <fullName evidence="3">Ig-like domain-containing protein</fullName>
    </recommendedName>
</protein>
<evidence type="ECO:0000256" key="2">
    <source>
        <dbReference type="SAM" id="Phobius"/>
    </source>
</evidence>